<dbReference type="Pfam" id="PF20434">
    <property type="entry name" value="BD-FAE"/>
    <property type="match status" value="1"/>
</dbReference>
<evidence type="ECO:0000256" key="1">
    <source>
        <dbReference type="ARBA" id="ARBA00022801"/>
    </source>
</evidence>
<dbReference type="AlphaFoldDB" id="A0A940IIS2"/>
<dbReference type="PANTHER" id="PTHR48081">
    <property type="entry name" value="AB HYDROLASE SUPERFAMILY PROTEIN C4A8.06C"/>
    <property type="match status" value="1"/>
</dbReference>
<dbReference type="SUPFAM" id="SSF53474">
    <property type="entry name" value="alpha/beta-Hydrolases"/>
    <property type="match status" value="1"/>
</dbReference>
<accession>A0A940IIS2</accession>
<evidence type="ECO:0000259" key="3">
    <source>
        <dbReference type="Pfam" id="PF20434"/>
    </source>
</evidence>
<dbReference type="InterPro" id="IPR029058">
    <property type="entry name" value="AB_hydrolase_fold"/>
</dbReference>
<dbReference type="InterPro" id="IPR049492">
    <property type="entry name" value="BD-FAE-like_dom"/>
</dbReference>
<dbReference type="GO" id="GO:0016787">
    <property type="term" value="F:hydrolase activity"/>
    <property type="evidence" value="ECO:0007669"/>
    <property type="project" value="UniProtKB-KW"/>
</dbReference>
<protein>
    <submittedName>
        <fullName evidence="4">Alpha/beta hydrolase</fullName>
    </submittedName>
</protein>
<keyword evidence="2" id="KW-0732">Signal</keyword>
<feature type="chain" id="PRO_5037795648" evidence="2">
    <location>
        <begin position="21"/>
        <end position="310"/>
    </location>
</feature>
<comment type="caution">
    <text evidence="4">The sequence shown here is derived from an EMBL/GenBank/DDBJ whole genome shotgun (WGS) entry which is preliminary data.</text>
</comment>
<dbReference type="Gene3D" id="3.40.50.1820">
    <property type="entry name" value="alpha/beta hydrolase"/>
    <property type="match status" value="1"/>
</dbReference>
<name>A0A940IIS2_9BACT</name>
<reference evidence="4" key="2">
    <citation type="journal article" date="2021" name="PeerJ">
        <title>Extensive microbial diversity within the chicken gut microbiome revealed by metagenomics and culture.</title>
        <authorList>
            <person name="Gilroy R."/>
            <person name="Ravi A."/>
            <person name="Getino M."/>
            <person name="Pursley I."/>
            <person name="Horton D.L."/>
            <person name="Alikhan N.F."/>
            <person name="Baker D."/>
            <person name="Gharbi K."/>
            <person name="Hall N."/>
            <person name="Watson M."/>
            <person name="Adriaenssens E.M."/>
            <person name="Foster-Nyarko E."/>
            <person name="Jarju S."/>
            <person name="Secka A."/>
            <person name="Antonio M."/>
            <person name="Oren A."/>
            <person name="Chaudhuri R.R."/>
            <person name="La Ragione R."/>
            <person name="Hildebrand F."/>
            <person name="Pallen M.J."/>
        </authorList>
    </citation>
    <scope>NUCLEOTIDE SEQUENCE</scope>
    <source>
        <strain evidence="4">G3-8215</strain>
    </source>
</reference>
<feature type="signal peptide" evidence="2">
    <location>
        <begin position="1"/>
        <end position="20"/>
    </location>
</feature>
<organism evidence="4 5">
    <name type="scientific">Candidatus Cryptobacteroides avicola</name>
    <dbReference type="NCBI Taxonomy" id="2840757"/>
    <lineage>
        <taxon>Bacteria</taxon>
        <taxon>Pseudomonadati</taxon>
        <taxon>Bacteroidota</taxon>
        <taxon>Bacteroidia</taxon>
        <taxon>Bacteroidales</taxon>
        <taxon>Candidatus Cryptobacteroides</taxon>
    </lineage>
</organism>
<feature type="domain" description="BD-FAE-like" evidence="3">
    <location>
        <begin position="47"/>
        <end position="172"/>
    </location>
</feature>
<sequence>MKTYLIAALALLVWISGANASGSTVTKEITPDETYMFARRDTCDLFMDIYNPAENKDTLAGGGKKPTIIFAFGGSFMTGSRDAEHYRPWFRAMADNGYRIVSIDYRLGMKGYDKIGVFQVNALDRAIHMAVEDMVSATVFLIDNAETLGIDPSSIVISGSSAGAITALQTDYETSNGTRWAEPLPDGFKYAGVISFAGAILSRNGKLKYDRKPAPTLLMHGTDDSVVPFNQIKIFSLGFFGSSKIAERFEKFGYIYNIYRHKGHNHEIAGAMYETVPEQLFFLENNVIGKSGYCIDATVDNPDIAFPSGK</sequence>
<evidence type="ECO:0000256" key="2">
    <source>
        <dbReference type="SAM" id="SignalP"/>
    </source>
</evidence>
<dbReference type="PANTHER" id="PTHR48081:SF8">
    <property type="entry name" value="ALPHA_BETA HYDROLASE FOLD-3 DOMAIN-CONTAINING PROTEIN-RELATED"/>
    <property type="match status" value="1"/>
</dbReference>
<evidence type="ECO:0000313" key="4">
    <source>
        <dbReference type="EMBL" id="MBO8484060.1"/>
    </source>
</evidence>
<dbReference type="EMBL" id="JADILV010000056">
    <property type="protein sequence ID" value="MBO8484060.1"/>
    <property type="molecule type" value="Genomic_DNA"/>
</dbReference>
<dbReference type="InterPro" id="IPR050300">
    <property type="entry name" value="GDXG_lipolytic_enzyme"/>
</dbReference>
<dbReference type="Proteomes" id="UP000725002">
    <property type="component" value="Unassembled WGS sequence"/>
</dbReference>
<keyword evidence="1 4" id="KW-0378">Hydrolase</keyword>
<gene>
    <name evidence="4" type="ORF">IAB75_08125</name>
</gene>
<proteinExistence type="predicted"/>
<evidence type="ECO:0000313" key="5">
    <source>
        <dbReference type="Proteomes" id="UP000725002"/>
    </source>
</evidence>
<reference evidence="4" key="1">
    <citation type="submission" date="2020-10" db="EMBL/GenBank/DDBJ databases">
        <authorList>
            <person name="Gilroy R."/>
        </authorList>
    </citation>
    <scope>NUCLEOTIDE SEQUENCE</scope>
    <source>
        <strain evidence="4">G3-8215</strain>
    </source>
</reference>